<feature type="region of interest" description="Disordered" evidence="6">
    <location>
        <begin position="954"/>
        <end position="989"/>
    </location>
</feature>
<evidence type="ECO:0000256" key="3">
    <source>
        <dbReference type="ARBA" id="ARBA00022777"/>
    </source>
</evidence>
<dbReference type="Gene3D" id="3.30.200.20">
    <property type="entry name" value="Phosphorylase Kinase, domain 1"/>
    <property type="match status" value="1"/>
</dbReference>
<name>A0A5C5WSF0_9BACT</name>
<feature type="compositionally biased region" description="Basic and acidic residues" evidence="6">
    <location>
        <begin position="954"/>
        <end position="965"/>
    </location>
</feature>
<feature type="region of interest" description="Disordered" evidence="6">
    <location>
        <begin position="438"/>
        <end position="539"/>
    </location>
</feature>
<evidence type="ECO:0000256" key="2">
    <source>
        <dbReference type="ARBA" id="ARBA00022741"/>
    </source>
</evidence>
<dbReference type="CDD" id="cd14014">
    <property type="entry name" value="STKc_PknB_like"/>
    <property type="match status" value="1"/>
</dbReference>
<dbReference type="Proteomes" id="UP000316598">
    <property type="component" value="Unassembled WGS sequence"/>
</dbReference>
<dbReference type="PROSITE" id="PS00107">
    <property type="entry name" value="PROTEIN_KINASE_ATP"/>
    <property type="match status" value="1"/>
</dbReference>
<sequence>MASDPSFPRTDGSTIPRSADNDLPLPDDATAKAALPPAQPEHLESPLGNDGQEILEDAQTVIRASSVKSHSPANSDNRRQTPAAVAQVLVGQHLDHFRIDALIGGGGMGAVFRAHDEQLDRTVAIKVIPFVGDDPELQRRFRNESQSAAKLDHPQIAKVFGAGNRAQWHYIVFEYVEGTNIRDWVNSNGVLPIDEAVFYTAQLADALQHTADRGIVHRDVKPSNVLISSEGTIKLVDMGLARSENLDLSEDMTASGVTLGTFDYISPEQAQNPRDADLRSDIYSLGCTLYFMLTGSPPYPGGTMLQKLLNHESSPSPNPRELRSEVSTNLAAVIEKMLAKKPARRYQNSADLIADLREVAVRDNLNLSLTLGSGGLGALGAERPHSLLSRLEQHFPWAAAVLLLLVIAGWLHLESAVSRADISIPNVPNRLIMSELENKTSSDSAARDAVRGSADSPFSESAMTASAANGGVSVGPASDSLTNSNLQTESPSALPFPETLSDPQARPSADASRSAVAMAESGSPLDSSSRDSSTSILSETSKVIGAESTRIIDDGDRLFDEMGIEFVPERIRVFGVSGAASLRKVGAGELRLTSLQQAVDIANRYQLEQIELASSQIVSSPLKINTDNMRVFSSVGGTVIEFDSNDVVAMQRPAMCSLGSSIIAFEGVHFVWDVPEGEVDGGSLFELGPRSQTRMSQCTITVNNSALRDEVYAFDYVTDPEKLPTAAQRRSSSSDPFPLVELDLSNVIVRGQMTMIHMDYAARLWLNWDNGLMAVTRYMIDTSGAREELTTSSGPMKLSLSRVTARASAGIGRVRLGVSGSYPFSIYRIARNSVFIVDPGEPQFEFINVPLSVGTDGVIGSAIRDSSISASGEGAVLRMEGSSNAYVVQPTLVDPILRLTFADGQVVTTPTSVLAQEPRDWMDENLPRWNVLWSLGGLPDGPFSLHRPADYRQDETLTPGFDEKSLPLPPLVSRFGPGASSRERVFKPR</sequence>
<dbReference type="PANTHER" id="PTHR43289:SF6">
    <property type="entry name" value="SERINE_THREONINE-PROTEIN KINASE NEKL-3"/>
    <property type="match status" value="1"/>
</dbReference>
<dbReference type="Gene3D" id="1.10.510.10">
    <property type="entry name" value="Transferase(Phosphotransferase) domain 1"/>
    <property type="match status" value="1"/>
</dbReference>
<keyword evidence="1 8" id="KW-0808">Transferase</keyword>
<dbReference type="InterPro" id="IPR011009">
    <property type="entry name" value="Kinase-like_dom_sf"/>
</dbReference>
<dbReference type="OrthoDB" id="6111975at2"/>
<dbReference type="PROSITE" id="PS00108">
    <property type="entry name" value="PROTEIN_KINASE_ST"/>
    <property type="match status" value="1"/>
</dbReference>
<evidence type="ECO:0000256" key="6">
    <source>
        <dbReference type="SAM" id="MobiDB-lite"/>
    </source>
</evidence>
<feature type="domain" description="Protein kinase" evidence="7">
    <location>
        <begin position="97"/>
        <end position="361"/>
    </location>
</feature>
<evidence type="ECO:0000256" key="1">
    <source>
        <dbReference type="ARBA" id="ARBA00022679"/>
    </source>
</evidence>
<feature type="compositionally biased region" description="Low complexity" evidence="6">
    <location>
        <begin position="520"/>
        <end position="539"/>
    </location>
</feature>
<dbReference type="InterPro" id="IPR008271">
    <property type="entry name" value="Ser/Thr_kinase_AS"/>
</dbReference>
<comment type="caution">
    <text evidence="8">The sequence shown here is derived from an EMBL/GenBank/DDBJ whole genome shotgun (WGS) entry which is preliminary data.</text>
</comment>
<keyword evidence="3 8" id="KW-0418">Kinase</keyword>
<protein>
    <submittedName>
        <fullName evidence="8">Serine/threonine-protein kinase PrkC</fullName>
        <ecNumber evidence="8">2.7.11.1</ecNumber>
    </submittedName>
</protein>
<dbReference type="InterPro" id="IPR017441">
    <property type="entry name" value="Protein_kinase_ATP_BS"/>
</dbReference>
<evidence type="ECO:0000256" key="4">
    <source>
        <dbReference type="ARBA" id="ARBA00022840"/>
    </source>
</evidence>
<evidence type="ECO:0000313" key="8">
    <source>
        <dbReference type="EMBL" id="TWT53013.1"/>
    </source>
</evidence>
<feature type="compositionally biased region" description="Basic and acidic residues" evidence="6">
    <location>
        <begin position="438"/>
        <end position="450"/>
    </location>
</feature>
<keyword evidence="2 5" id="KW-0547">Nucleotide-binding</keyword>
<feature type="compositionally biased region" description="Polar residues" evidence="6">
    <location>
        <begin position="456"/>
        <end position="467"/>
    </location>
</feature>
<proteinExistence type="predicted"/>
<dbReference type="Pfam" id="PF00069">
    <property type="entry name" value="Pkinase"/>
    <property type="match status" value="1"/>
</dbReference>
<reference evidence="8 9" key="1">
    <citation type="submission" date="2019-02" db="EMBL/GenBank/DDBJ databases">
        <title>Deep-cultivation of Planctomycetes and their phenomic and genomic characterization uncovers novel biology.</title>
        <authorList>
            <person name="Wiegand S."/>
            <person name="Jogler M."/>
            <person name="Boedeker C."/>
            <person name="Pinto D."/>
            <person name="Vollmers J."/>
            <person name="Rivas-Marin E."/>
            <person name="Kohn T."/>
            <person name="Peeters S.H."/>
            <person name="Heuer A."/>
            <person name="Rast P."/>
            <person name="Oberbeckmann S."/>
            <person name="Bunk B."/>
            <person name="Jeske O."/>
            <person name="Meyerdierks A."/>
            <person name="Storesund J.E."/>
            <person name="Kallscheuer N."/>
            <person name="Luecker S."/>
            <person name="Lage O.M."/>
            <person name="Pohl T."/>
            <person name="Merkel B.J."/>
            <person name="Hornburger P."/>
            <person name="Mueller R.-W."/>
            <person name="Bruemmer F."/>
            <person name="Labrenz M."/>
            <person name="Spormann A.M."/>
            <person name="Op Den Camp H."/>
            <person name="Overmann J."/>
            <person name="Amann R."/>
            <person name="Jetten M.S.M."/>
            <person name="Mascher T."/>
            <person name="Medema M.H."/>
            <person name="Devos D.P."/>
            <person name="Kaster A.-K."/>
            <person name="Ovreas L."/>
            <person name="Rohde M."/>
            <person name="Galperin M.Y."/>
            <person name="Jogler C."/>
        </authorList>
    </citation>
    <scope>NUCLEOTIDE SEQUENCE [LARGE SCALE GENOMIC DNA]</scope>
    <source>
        <strain evidence="8 9">Pla22</strain>
    </source>
</reference>
<feature type="region of interest" description="Disordered" evidence="6">
    <location>
        <begin position="1"/>
        <end position="49"/>
    </location>
</feature>
<feature type="compositionally biased region" description="Polar residues" evidence="6">
    <location>
        <begin position="479"/>
        <end position="491"/>
    </location>
</feature>
<dbReference type="RefSeq" id="WP_146513300.1">
    <property type="nucleotide sequence ID" value="NZ_SJPI01000001.1"/>
</dbReference>
<dbReference type="GO" id="GO:0005524">
    <property type="term" value="F:ATP binding"/>
    <property type="evidence" value="ECO:0007669"/>
    <property type="project" value="UniProtKB-UniRule"/>
</dbReference>
<dbReference type="SUPFAM" id="SSF56112">
    <property type="entry name" value="Protein kinase-like (PK-like)"/>
    <property type="match status" value="1"/>
</dbReference>
<evidence type="ECO:0000313" key="9">
    <source>
        <dbReference type="Proteomes" id="UP000316598"/>
    </source>
</evidence>
<dbReference type="EMBL" id="SJPI01000001">
    <property type="protein sequence ID" value="TWT53013.1"/>
    <property type="molecule type" value="Genomic_DNA"/>
</dbReference>
<evidence type="ECO:0000259" key="7">
    <source>
        <dbReference type="PROSITE" id="PS50011"/>
    </source>
</evidence>
<accession>A0A5C5WSF0</accession>
<gene>
    <name evidence="8" type="primary">prkC_6</name>
    <name evidence="8" type="ORF">Pla22_06410</name>
</gene>
<evidence type="ECO:0000256" key="5">
    <source>
        <dbReference type="PROSITE-ProRule" id="PRU10141"/>
    </source>
</evidence>
<dbReference type="EC" id="2.7.11.1" evidence="8"/>
<organism evidence="8 9">
    <name type="scientific">Rubripirellula amarantea</name>
    <dbReference type="NCBI Taxonomy" id="2527999"/>
    <lineage>
        <taxon>Bacteria</taxon>
        <taxon>Pseudomonadati</taxon>
        <taxon>Planctomycetota</taxon>
        <taxon>Planctomycetia</taxon>
        <taxon>Pirellulales</taxon>
        <taxon>Pirellulaceae</taxon>
        <taxon>Rubripirellula</taxon>
    </lineage>
</organism>
<dbReference type="PANTHER" id="PTHR43289">
    <property type="entry name" value="MITOGEN-ACTIVATED PROTEIN KINASE KINASE KINASE 20-RELATED"/>
    <property type="match status" value="1"/>
</dbReference>
<dbReference type="GO" id="GO:0004674">
    <property type="term" value="F:protein serine/threonine kinase activity"/>
    <property type="evidence" value="ECO:0007669"/>
    <property type="project" value="UniProtKB-EC"/>
</dbReference>
<dbReference type="SMART" id="SM00220">
    <property type="entry name" value="S_TKc"/>
    <property type="match status" value="1"/>
</dbReference>
<keyword evidence="4 5" id="KW-0067">ATP-binding</keyword>
<dbReference type="PROSITE" id="PS50011">
    <property type="entry name" value="PROTEIN_KINASE_DOM"/>
    <property type="match status" value="1"/>
</dbReference>
<dbReference type="InterPro" id="IPR000719">
    <property type="entry name" value="Prot_kinase_dom"/>
</dbReference>
<dbReference type="AlphaFoldDB" id="A0A5C5WSF0"/>
<feature type="binding site" evidence="5">
    <location>
        <position position="126"/>
    </location>
    <ligand>
        <name>ATP</name>
        <dbReference type="ChEBI" id="CHEBI:30616"/>
    </ligand>
</feature>
<keyword evidence="9" id="KW-1185">Reference proteome</keyword>